<evidence type="ECO:0000256" key="3">
    <source>
        <dbReference type="SAM" id="MobiDB-lite"/>
    </source>
</evidence>
<keyword evidence="2" id="KW-0378">Hydrolase</keyword>
<evidence type="ECO:0000313" key="5">
    <source>
        <dbReference type="EMBL" id="KAJ3492047.1"/>
    </source>
</evidence>
<dbReference type="GO" id="GO:0008408">
    <property type="term" value="F:3'-5' exonuclease activity"/>
    <property type="evidence" value="ECO:0007669"/>
    <property type="project" value="InterPro"/>
</dbReference>
<dbReference type="Pfam" id="PF01612">
    <property type="entry name" value="DNA_pol_A_exo1"/>
    <property type="match status" value="1"/>
</dbReference>
<evidence type="ECO:0000256" key="1">
    <source>
        <dbReference type="ARBA" id="ARBA00022722"/>
    </source>
</evidence>
<feature type="domain" description="3'-5' exonuclease" evidence="4">
    <location>
        <begin position="182"/>
        <end position="362"/>
    </location>
</feature>
<evidence type="ECO:0000256" key="2">
    <source>
        <dbReference type="ARBA" id="ARBA00022801"/>
    </source>
</evidence>
<feature type="compositionally biased region" description="Low complexity" evidence="3">
    <location>
        <begin position="74"/>
        <end position="87"/>
    </location>
</feature>
<feature type="compositionally biased region" description="Polar residues" evidence="3">
    <location>
        <begin position="98"/>
        <end position="109"/>
    </location>
</feature>
<comment type="caution">
    <text evidence="5">The sequence shown here is derived from an EMBL/GenBank/DDBJ whole genome shotgun (WGS) entry which is preliminary data.</text>
</comment>
<feature type="region of interest" description="Disordered" evidence="3">
    <location>
        <begin position="382"/>
        <end position="403"/>
    </location>
</feature>
<keyword evidence="1" id="KW-0540">Nuclease</keyword>
<dbReference type="SUPFAM" id="SSF53098">
    <property type="entry name" value="Ribonuclease H-like"/>
    <property type="match status" value="1"/>
</dbReference>
<dbReference type="AlphaFoldDB" id="A0AAD5VEQ7"/>
<evidence type="ECO:0000259" key="4">
    <source>
        <dbReference type="SMART" id="SM00474"/>
    </source>
</evidence>
<dbReference type="Proteomes" id="UP001212997">
    <property type="component" value="Unassembled WGS sequence"/>
</dbReference>
<dbReference type="InterPro" id="IPR051132">
    <property type="entry name" value="3-5_Exonuclease_domain"/>
</dbReference>
<dbReference type="InterPro" id="IPR002562">
    <property type="entry name" value="3'-5'_exonuclease_dom"/>
</dbReference>
<dbReference type="Gene3D" id="3.30.420.10">
    <property type="entry name" value="Ribonuclease H-like superfamily/Ribonuclease H"/>
    <property type="match status" value="1"/>
</dbReference>
<feature type="compositionally biased region" description="Low complexity" evidence="3">
    <location>
        <begin position="385"/>
        <end position="402"/>
    </location>
</feature>
<dbReference type="InterPro" id="IPR036397">
    <property type="entry name" value="RNaseH_sf"/>
</dbReference>
<reference evidence="5" key="1">
    <citation type="submission" date="2022-07" db="EMBL/GenBank/DDBJ databases">
        <title>Genome Sequence of Physisporinus lineatus.</title>
        <authorList>
            <person name="Buettner E."/>
        </authorList>
    </citation>
    <scope>NUCLEOTIDE SEQUENCE</scope>
    <source>
        <strain evidence="5">VT162</strain>
    </source>
</reference>
<dbReference type="GO" id="GO:0005737">
    <property type="term" value="C:cytoplasm"/>
    <property type="evidence" value="ECO:0007669"/>
    <property type="project" value="TreeGrafter"/>
</dbReference>
<feature type="region of interest" description="Disordered" evidence="3">
    <location>
        <begin position="15"/>
        <end position="36"/>
    </location>
</feature>
<dbReference type="PANTHER" id="PTHR13620">
    <property type="entry name" value="3-5 EXONUCLEASE"/>
    <property type="match status" value="1"/>
</dbReference>
<dbReference type="PANTHER" id="PTHR13620:SF104">
    <property type="entry name" value="EXONUCLEASE 3'-5' DOMAIN-CONTAINING PROTEIN 2"/>
    <property type="match status" value="1"/>
</dbReference>
<name>A0AAD5VEQ7_9APHY</name>
<sequence length="435" mass="47971">MASSLRTQQRAANWITNKLTSQSPTSPSRCVSSISATRTAKSRILERLDREMESLLASPTPSPPSTPQKRKLKTTTQTSTLKVTGTSSAKPIHPFFERTSSTSGSQATMAQPVIPPVERLTYALETELTNIRNDLLAGFNEWPPKEHVASSSQVTLQTDAPEPTPTSTGIFSFRSYSPPPTLIYTNNEHEANELVKKLEGPLGFDLEWRVILRRGVPPGERKAALVQLCDKKTILLIQVNRMTNFPQGVKEVIESPQIVKMGANIRNDGQKLRRDFGILAENLVELGSFAHQADPDFSAIHKRQIVSLAKMVERYTSKDLDKGPVRSSDWERMPLSREQQEYAANDAYSALMAYTRLLEIAEAHGSSQTYQEEARIVIFGGGGTSTTTSSGTSSINSTTPGGEDLVCKRRQRCAGQFARLLHERAGGERVARTTV</sequence>
<gene>
    <name evidence="5" type="ORF">NLI96_g312</name>
</gene>
<dbReference type="EMBL" id="JANAWD010000004">
    <property type="protein sequence ID" value="KAJ3492047.1"/>
    <property type="molecule type" value="Genomic_DNA"/>
</dbReference>
<dbReference type="SMART" id="SM00474">
    <property type="entry name" value="35EXOc"/>
    <property type="match status" value="1"/>
</dbReference>
<evidence type="ECO:0000313" key="6">
    <source>
        <dbReference type="Proteomes" id="UP001212997"/>
    </source>
</evidence>
<organism evidence="5 6">
    <name type="scientific">Meripilus lineatus</name>
    <dbReference type="NCBI Taxonomy" id="2056292"/>
    <lineage>
        <taxon>Eukaryota</taxon>
        <taxon>Fungi</taxon>
        <taxon>Dikarya</taxon>
        <taxon>Basidiomycota</taxon>
        <taxon>Agaricomycotina</taxon>
        <taxon>Agaricomycetes</taxon>
        <taxon>Polyporales</taxon>
        <taxon>Meripilaceae</taxon>
        <taxon>Meripilus</taxon>
    </lineage>
</organism>
<protein>
    <recommendedName>
        <fullName evidence="4">3'-5' exonuclease domain-containing protein</fullName>
    </recommendedName>
</protein>
<feature type="region of interest" description="Disordered" evidence="3">
    <location>
        <begin position="55"/>
        <end position="109"/>
    </location>
</feature>
<dbReference type="GO" id="GO:0006139">
    <property type="term" value="P:nucleobase-containing compound metabolic process"/>
    <property type="evidence" value="ECO:0007669"/>
    <property type="project" value="InterPro"/>
</dbReference>
<dbReference type="GO" id="GO:0003676">
    <property type="term" value="F:nucleic acid binding"/>
    <property type="evidence" value="ECO:0007669"/>
    <property type="project" value="InterPro"/>
</dbReference>
<dbReference type="InterPro" id="IPR012337">
    <property type="entry name" value="RNaseH-like_sf"/>
</dbReference>
<proteinExistence type="predicted"/>
<dbReference type="GO" id="GO:0005634">
    <property type="term" value="C:nucleus"/>
    <property type="evidence" value="ECO:0007669"/>
    <property type="project" value="TreeGrafter"/>
</dbReference>
<accession>A0AAD5VEQ7</accession>
<dbReference type="CDD" id="cd06141">
    <property type="entry name" value="WRN_exo"/>
    <property type="match status" value="1"/>
</dbReference>
<keyword evidence="6" id="KW-1185">Reference proteome</keyword>